<keyword evidence="2" id="KW-1185">Reference proteome</keyword>
<accession>A0A915J2H3</accession>
<organism evidence="2 3">
    <name type="scientific">Romanomermis culicivorax</name>
    <name type="common">Nematode worm</name>
    <dbReference type="NCBI Taxonomy" id="13658"/>
    <lineage>
        <taxon>Eukaryota</taxon>
        <taxon>Metazoa</taxon>
        <taxon>Ecdysozoa</taxon>
        <taxon>Nematoda</taxon>
        <taxon>Enoplea</taxon>
        <taxon>Dorylaimia</taxon>
        <taxon>Mermithida</taxon>
        <taxon>Mermithoidea</taxon>
        <taxon>Mermithidae</taxon>
        <taxon>Romanomermis</taxon>
    </lineage>
</organism>
<evidence type="ECO:0000313" key="2">
    <source>
        <dbReference type="Proteomes" id="UP000887565"/>
    </source>
</evidence>
<feature type="compositionally biased region" description="Polar residues" evidence="1">
    <location>
        <begin position="77"/>
        <end position="96"/>
    </location>
</feature>
<sequence length="96" mass="10934">VFQWRISSAQGSQIFRHNIEFDVDLNTHHSGRKNKSKELFTAGDRDAQMNAPINRRPKLADDQHLSKEREIMPRPSTRLTDTGFNSAPSQCGSLQL</sequence>
<dbReference type="AlphaFoldDB" id="A0A915J2H3"/>
<protein>
    <submittedName>
        <fullName evidence="3">Uncharacterized protein</fullName>
    </submittedName>
</protein>
<evidence type="ECO:0000256" key="1">
    <source>
        <dbReference type="SAM" id="MobiDB-lite"/>
    </source>
</evidence>
<proteinExistence type="predicted"/>
<evidence type="ECO:0000313" key="3">
    <source>
        <dbReference type="WBParaSite" id="nRc.2.0.1.t20666-RA"/>
    </source>
</evidence>
<dbReference type="WBParaSite" id="nRc.2.0.1.t20666-RA">
    <property type="protein sequence ID" value="nRc.2.0.1.t20666-RA"/>
    <property type="gene ID" value="nRc.2.0.1.g20666"/>
</dbReference>
<feature type="region of interest" description="Disordered" evidence="1">
    <location>
        <begin position="27"/>
        <end position="96"/>
    </location>
</feature>
<reference evidence="3" key="1">
    <citation type="submission" date="2022-11" db="UniProtKB">
        <authorList>
            <consortium name="WormBaseParasite"/>
        </authorList>
    </citation>
    <scope>IDENTIFICATION</scope>
</reference>
<feature type="compositionally biased region" description="Basic and acidic residues" evidence="1">
    <location>
        <begin position="58"/>
        <end position="72"/>
    </location>
</feature>
<name>A0A915J2H3_ROMCU</name>
<dbReference type="Proteomes" id="UP000887565">
    <property type="component" value="Unplaced"/>
</dbReference>